<feature type="transmembrane region" description="Helical" evidence="1">
    <location>
        <begin position="146"/>
        <end position="165"/>
    </location>
</feature>
<protein>
    <submittedName>
        <fullName evidence="2">Uncharacterized protein</fullName>
    </submittedName>
</protein>
<evidence type="ECO:0000256" key="1">
    <source>
        <dbReference type="SAM" id="Phobius"/>
    </source>
</evidence>
<keyword evidence="3" id="KW-1185">Reference proteome</keyword>
<feature type="transmembrane region" description="Helical" evidence="1">
    <location>
        <begin position="196"/>
        <end position="217"/>
    </location>
</feature>
<sequence length="426" mass="47900">MGDIPPFNATQSIPYNETNTSITSSASPSQLSWQSALWALMAIALNTMTQSSPSSNSLFLDPFSLLRASPIVCLADLLVMMLWVLKLSIFSHRRLSFLEAMRCFRKETNMEKKEERISVLTVVLFVLGPLPQFIKLNACSGVPWTLTWSWIYMLCYTFSAISIVCDRGENEEHPLLRAGTALNNKTKAILKGITQWMYFLAYIVQLIFSIFLIRVSMYTYAVHKFVNRLFGIILWLYIALCFSVGGGYCVIALFNFCGAAMSLEDADLLRGWRRWFAIFIFASLSATTIYWVFWRWKLMSPREPYFEPFSATSTIAITIVLIVGAGLGLGLLHSLSARIGPNFIISLNRFPHGRPAPGNPIPLDTQVTQVSRQTEPSRGEEVGGPILQASVHFLFAVSLLLLALSYYWQVYDPSGTVKPQWVSVFG</sequence>
<evidence type="ECO:0000313" key="3">
    <source>
        <dbReference type="Proteomes" id="UP000235672"/>
    </source>
</evidence>
<feature type="transmembrane region" description="Helical" evidence="1">
    <location>
        <begin position="229"/>
        <end position="254"/>
    </location>
</feature>
<name>A0A2J6QHQ0_9HELO</name>
<dbReference type="AlphaFoldDB" id="A0A2J6QHQ0"/>
<keyword evidence="1" id="KW-0812">Transmembrane</keyword>
<gene>
    <name evidence="2" type="ORF">NA56DRAFT_685649</name>
</gene>
<keyword evidence="1" id="KW-0472">Membrane</keyword>
<feature type="transmembrane region" description="Helical" evidence="1">
    <location>
        <begin position="117"/>
        <end position="134"/>
    </location>
</feature>
<feature type="transmembrane region" description="Helical" evidence="1">
    <location>
        <begin position="313"/>
        <end position="332"/>
    </location>
</feature>
<feature type="transmembrane region" description="Helical" evidence="1">
    <location>
        <begin position="386"/>
        <end position="408"/>
    </location>
</feature>
<keyword evidence="1" id="KW-1133">Transmembrane helix</keyword>
<dbReference type="EMBL" id="KZ613469">
    <property type="protein sequence ID" value="PMD25769.1"/>
    <property type="molecule type" value="Genomic_DNA"/>
</dbReference>
<evidence type="ECO:0000313" key="2">
    <source>
        <dbReference type="EMBL" id="PMD25769.1"/>
    </source>
</evidence>
<feature type="transmembrane region" description="Helical" evidence="1">
    <location>
        <begin position="275"/>
        <end position="293"/>
    </location>
</feature>
<proteinExistence type="predicted"/>
<accession>A0A2J6QHQ0</accession>
<dbReference type="OrthoDB" id="2847781at2759"/>
<dbReference type="Proteomes" id="UP000235672">
    <property type="component" value="Unassembled WGS sequence"/>
</dbReference>
<organism evidence="2 3">
    <name type="scientific">Hyaloscypha hepaticicola</name>
    <dbReference type="NCBI Taxonomy" id="2082293"/>
    <lineage>
        <taxon>Eukaryota</taxon>
        <taxon>Fungi</taxon>
        <taxon>Dikarya</taxon>
        <taxon>Ascomycota</taxon>
        <taxon>Pezizomycotina</taxon>
        <taxon>Leotiomycetes</taxon>
        <taxon>Helotiales</taxon>
        <taxon>Hyaloscyphaceae</taxon>
        <taxon>Hyaloscypha</taxon>
    </lineage>
</organism>
<reference evidence="2 3" key="1">
    <citation type="submission" date="2016-05" db="EMBL/GenBank/DDBJ databases">
        <title>A degradative enzymes factory behind the ericoid mycorrhizal symbiosis.</title>
        <authorList>
            <consortium name="DOE Joint Genome Institute"/>
            <person name="Martino E."/>
            <person name="Morin E."/>
            <person name="Grelet G."/>
            <person name="Kuo A."/>
            <person name="Kohler A."/>
            <person name="Daghino S."/>
            <person name="Barry K."/>
            <person name="Choi C."/>
            <person name="Cichocki N."/>
            <person name="Clum A."/>
            <person name="Copeland A."/>
            <person name="Hainaut M."/>
            <person name="Haridas S."/>
            <person name="Labutti K."/>
            <person name="Lindquist E."/>
            <person name="Lipzen A."/>
            <person name="Khouja H.-R."/>
            <person name="Murat C."/>
            <person name="Ohm R."/>
            <person name="Olson A."/>
            <person name="Spatafora J."/>
            <person name="Veneault-Fourrey C."/>
            <person name="Henrissat B."/>
            <person name="Grigoriev I."/>
            <person name="Martin F."/>
            <person name="Perotto S."/>
        </authorList>
    </citation>
    <scope>NUCLEOTIDE SEQUENCE [LARGE SCALE GENOMIC DNA]</scope>
    <source>
        <strain evidence="2 3">UAMH 7357</strain>
    </source>
</reference>
<feature type="transmembrane region" description="Helical" evidence="1">
    <location>
        <begin position="68"/>
        <end position="85"/>
    </location>
</feature>